<dbReference type="AlphaFoldDB" id="A0A8X7WDZ3"/>
<organism evidence="2 3">
    <name type="scientific">Brassica carinata</name>
    <name type="common">Ethiopian mustard</name>
    <name type="synonym">Abyssinian cabbage</name>
    <dbReference type="NCBI Taxonomy" id="52824"/>
    <lineage>
        <taxon>Eukaryota</taxon>
        <taxon>Viridiplantae</taxon>
        <taxon>Streptophyta</taxon>
        <taxon>Embryophyta</taxon>
        <taxon>Tracheophyta</taxon>
        <taxon>Spermatophyta</taxon>
        <taxon>Magnoliopsida</taxon>
        <taxon>eudicotyledons</taxon>
        <taxon>Gunneridae</taxon>
        <taxon>Pentapetalae</taxon>
        <taxon>rosids</taxon>
        <taxon>malvids</taxon>
        <taxon>Brassicales</taxon>
        <taxon>Brassicaceae</taxon>
        <taxon>Brassiceae</taxon>
        <taxon>Brassica</taxon>
    </lineage>
</organism>
<comment type="caution">
    <text evidence="2">The sequence shown here is derived from an EMBL/GenBank/DDBJ whole genome shotgun (WGS) entry which is preliminary data.</text>
</comment>
<reference evidence="2 3" key="1">
    <citation type="submission" date="2020-02" db="EMBL/GenBank/DDBJ databases">
        <authorList>
            <person name="Ma Q."/>
            <person name="Huang Y."/>
            <person name="Song X."/>
            <person name="Pei D."/>
        </authorList>
    </citation>
    <scope>NUCLEOTIDE SEQUENCE [LARGE SCALE GENOMIC DNA]</scope>
    <source>
        <strain evidence="2">Sxm20200214</strain>
        <tissue evidence="2">Leaf</tissue>
    </source>
</reference>
<dbReference type="Proteomes" id="UP000886595">
    <property type="component" value="Unassembled WGS sequence"/>
</dbReference>
<name>A0A8X7WDZ3_BRACI</name>
<sequence>MVPIGKQSTHSSRQRKSGNKCVITRTQSKNRNCSIRPQQQNSRLPPQQHGGGQSHAHQHCPFGPKLPMNNAPPPPQLPACGNHYYQKQRGGAPGPTRYPPCGNQTGGYNNQSRGVAYQLPAADHILHKVEVHHMAQVLEDLAGGCGVGPPNYYKVVVSTVALEDVRT</sequence>
<feature type="region of interest" description="Disordered" evidence="1">
    <location>
        <begin position="1"/>
        <end position="109"/>
    </location>
</feature>
<accession>A0A8X7WDZ3</accession>
<feature type="compositionally biased region" description="Polar residues" evidence="1">
    <location>
        <begin position="1"/>
        <end position="11"/>
    </location>
</feature>
<evidence type="ECO:0000313" key="2">
    <source>
        <dbReference type="EMBL" id="KAG2327120.1"/>
    </source>
</evidence>
<keyword evidence="3" id="KW-1185">Reference proteome</keyword>
<proteinExistence type="predicted"/>
<evidence type="ECO:0000256" key="1">
    <source>
        <dbReference type="SAM" id="MobiDB-lite"/>
    </source>
</evidence>
<dbReference type="EMBL" id="JAAMPC010000002">
    <property type="protein sequence ID" value="KAG2327120.1"/>
    <property type="molecule type" value="Genomic_DNA"/>
</dbReference>
<gene>
    <name evidence="2" type="ORF">Bca52824_009848</name>
</gene>
<evidence type="ECO:0000313" key="3">
    <source>
        <dbReference type="Proteomes" id="UP000886595"/>
    </source>
</evidence>
<protein>
    <submittedName>
        <fullName evidence="2">Uncharacterized protein</fullName>
    </submittedName>
</protein>
<feature type="compositionally biased region" description="Polar residues" evidence="1">
    <location>
        <begin position="24"/>
        <end position="45"/>
    </location>
</feature>